<reference evidence="2 3" key="1">
    <citation type="journal article" date="2018" name="BMC Genomics">
        <title>The genome of Naegleria lovaniensis, the basis for a comparative approach to unravel pathogenicity factors of the human pathogenic amoeba N. fowleri.</title>
        <authorList>
            <person name="Liechti N."/>
            <person name="Schurch N."/>
            <person name="Bruggmann R."/>
            <person name="Wittwer M."/>
        </authorList>
    </citation>
    <scope>NUCLEOTIDE SEQUENCE [LARGE SCALE GENOMIC DNA]</scope>
    <source>
        <strain evidence="2 3">ATCC 30569</strain>
    </source>
</reference>
<sequence length="514" mass="60223">MKEYGRYSRGRVENYHHNERNSTYHHPRTKQQNYDNNNRMRYNDNNTFNDQYRSSNNTRHYPNNDRKDYYSRNNNYHHPYQHSAHISTNHGYSANNYEKTDKLPSGNKQVTFKESHLEEVKEQQASQLSSTSHCEACRHLKPDLMCKGCPKCIHNTCCPDDIPRDQSSYYCKECYTVQVQIKRDCCEVVCLDNQRKTLITLENLTNTPLVKCPLCNQHYRTPALDNHLSFQWMKNIEFDHEDIIPISLPENNDFSSPSLEDEWNITFSKFLLVVGFAKETLEDVVNSVRFSISKFQDNKKGVCLIGCGSSIEAYQLACFLRKQVVANSSHPMIYFIKPYRALQLELSRFDGSNEPTLNQIETELKHMISDKVKFNVKQWSWRKSYGILTFNDDDHCILVMWYFLTEPKQKGGHTLRFLKGSLCQVKPSNCCEIRNIPSTNSFHLEKLWNDIMERVSLAFNCSIDIIEHGLLQNMEYSCNCIKVWFRSVEFAQAFKLALDGMQSLQVVYVQPIEK</sequence>
<dbReference type="GeneID" id="68100469"/>
<feature type="compositionally biased region" description="Basic and acidic residues" evidence="1">
    <location>
        <begin position="1"/>
        <end position="22"/>
    </location>
</feature>
<evidence type="ECO:0000313" key="2">
    <source>
        <dbReference type="EMBL" id="KAG2378867.1"/>
    </source>
</evidence>
<evidence type="ECO:0000256" key="1">
    <source>
        <dbReference type="SAM" id="MobiDB-lite"/>
    </source>
</evidence>
<feature type="compositionally biased region" description="Polar residues" evidence="1">
    <location>
        <begin position="47"/>
        <end position="61"/>
    </location>
</feature>
<protein>
    <submittedName>
        <fullName evidence="2">Uncharacterized protein</fullName>
    </submittedName>
</protein>
<name>A0AA88KG42_NAELO</name>
<dbReference type="AlphaFoldDB" id="A0AA88KG42"/>
<dbReference type="RefSeq" id="XP_044546129.1">
    <property type="nucleotide sequence ID" value="XM_044698045.1"/>
</dbReference>
<accession>A0AA88KG42</accession>
<dbReference type="EMBL" id="PYSW02000031">
    <property type="protein sequence ID" value="KAG2378867.1"/>
    <property type="molecule type" value="Genomic_DNA"/>
</dbReference>
<dbReference type="Proteomes" id="UP000816034">
    <property type="component" value="Unassembled WGS sequence"/>
</dbReference>
<feature type="region of interest" description="Disordered" evidence="1">
    <location>
        <begin position="1"/>
        <end position="67"/>
    </location>
</feature>
<comment type="caution">
    <text evidence="2">The sequence shown here is derived from an EMBL/GenBank/DDBJ whole genome shotgun (WGS) entry which is preliminary data.</text>
</comment>
<feature type="compositionally biased region" description="Low complexity" evidence="1">
    <location>
        <begin position="33"/>
        <end position="46"/>
    </location>
</feature>
<evidence type="ECO:0000313" key="3">
    <source>
        <dbReference type="Proteomes" id="UP000816034"/>
    </source>
</evidence>
<proteinExistence type="predicted"/>
<gene>
    <name evidence="2" type="ORF">C9374_008015</name>
</gene>
<organism evidence="2 3">
    <name type="scientific">Naegleria lovaniensis</name>
    <name type="common">Amoeba</name>
    <dbReference type="NCBI Taxonomy" id="51637"/>
    <lineage>
        <taxon>Eukaryota</taxon>
        <taxon>Discoba</taxon>
        <taxon>Heterolobosea</taxon>
        <taxon>Tetramitia</taxon>
        <taxon>Eutetramitia</taxon>
        <taxon>Vahlkampfiidae</taxon>
        <taxon>Naegleria</taxon>
    </lineage>
</organism>
<keyword evidence="3" id="KW-1185">Reference proteome</keyword>